<reference evidence="2" key="1">
    <citation type="journal article" date="2020" name="New Phytol.">
        <title>Comparative genomics reveals dynamic genome evolution in host specialist ectomycorrhizal fungi.</title>
        <authorList>
            <person name="Lofgren L.A."/>
            <person name="Nguyen N.H."/>
            <person name="Vilgalys R."/>
            <person name="Ruytinx J."/>
            <person name="Liao H.L."/>
            <person name="Branco S."/>
            <person name="Kuo A."/>
            <person name="LaButti K."/>
            <person name="Lipzen A."/>
            <person name="Andreopoulos W."/>
            <person name="Pangilinan J."/>
            <person name="Riley R."/>
            <person name="Hundley H."/>
            <person name="Na H."/>
            <person name="Barry K."/>
            <person name="Grigoriev I.V."/>
            <person name="Stajich J.E."/>
            <person name="Kennedy P.G."/>
        </authorList>
    </citation>
    <scope>NUCLEOTIDE SEQUENCE</scope>
    <source>
        <strain evidence="2">DOB743</strain>
    </source>
</reference>
<name>A0A9P7D2Z6_9AGAM</name>
<evidence type="ECO:0000313" key="3">
    <source>
        <dbReference type="Proteomes" id="UP000714275"/>
    </source>
</evidence>
<accession>A0A9P7D2Z6</accession>
<evidence type="ECO:0000313" key="2">
    <source>
        <dbReference type="EMBL" id="KAG1777569.1"/>
    </source>
</evidence>
<proteinExistence type="predicted"/>
<dbReference type="Proteomes" id="UP000714275">
    <property type="component" value="Unassembled WGS sequence"/>
</dbReference>
<evidence type="ECO:0000256" key="1">
    <source>
        <dbReference type="SAM" id="MobiDB-lite"/>
    </source>
</evidence>
<sequence length="140" mass="15488">MEIDEDQGLSLAQWRSQRVDVPMPLCYRQSEDLLPQPPPTIPSGYPADPHPPVTPTDTSIGARTSFRACPFRTAKNVFGLVQQFFSSKPPSHDPEEVVTLQDISSIAAVAPVKSDSPTAPHDLAFHPYPNRSSFELGNWY</sequence>
<dbReference type="AlphaFoldDB" id="A0A9P7D2Z6"/>
<dbReference type="OrthoDB" id="2691920at2759"/>
<keyword evidence="3" id="KW-1185">Reference proteome</keyword>
<gene>
    <name evidence="2" type="ORF">EV702DRAFT_1197181</name>
</gene>
<feature type="region of interest" description="Disordered" evidence="1">
    <location>
        <begin position="29"/>
        <end position="61"/>
    </location>
</feature>
<dbReference type="EMBL" id="JABBWD010000020">
    <property type="protein sequence ID" value="KAG1777569.1"/>
    <property type="molecule type" value="Genomic_DNA"/>
</dbReference>
<comment type="caution">
    <text evidence="2">The sequence shown here is derived from an EMBL/GenBank/DDBJ whole genome shotgun (WGS) entry which is preliminary data.</text>
</comment>
<protein>
    <submittedName>
        <fullName evidence="2">Uncharacterized protein</fullName>
    </submittedName>
</protein>
<organism evidence="2 3">
    <name type="scientific">Suillus placidus</name>
    <dbReference type="NCBI Taxonomy" id="48579"/>
    <lineage>
        <taxon>Eukaryota</taxon>
        <taxon>Fungi</taxon>
        <taxon>Dikarya</taxon>
        <taxon>Basidiomycota</taxon>
        <taxon>Agaricomycotina</taxon>
        <taxon>Agaricomycetes</taxon>
        <taxon>Agaricomycetidae</taxon>
        <taxon>Boletales</taxon>
        <taxon>Suillineae</taxon>
        <taxon>Suillaceae</taxon>
        <taxon>Suillus</taxon>
    </lineage>
</organism>